<proteinExistence type="inferred from homology"/>
<keyword evidence="11 12" id="KW-0131">Cell cycle</keyword>
<evidence type="ECO:0000256" key="6">
    <source>
        <dbReference type="ARBA" id="ARBA00022475"/>
    </source>
</evidence>
<evidence type="ECO:0000256" key="12">
    <source>
        <dbReference type="PIRNR" id="PIRNR003097"/>
    </source>
</evidence>
<feature type="domain" description="FtsX extracellular" evidence="15">
    <location>
        <begin position="56"/>
        <end position="153"/>
    </location>
</feature>
<dbReference type="Gene3D" id="3.30.70.3040">
    <property type="match status" value="1"/>
</dbReference>
<dbReference type="InterPro" id="IPR003838">
    <property type="entry name" value="ABC3_permease_C"/>
</dbReference>
<evidence type="ECO:0000256" key="9">
    <source>
        <dbReference type="ARBA" id="ARBA00022989"/>
    </source>
</evidence>
<evidence type="ECO:0000256" key="11">
    <source>
        <dbReference type="ARBA" id="ARBA00023306"/>
    </source>
</evidence>
<reference evidence="18" key="1">
    <citation type="submission" date="2016-10" db="EMBL/GenBank/DDBJ databases">
        <authorList>
            <person name="Varghese N."/>
            <person name="Submissions S."/>
        </authorList>
    </citation>
    <scope>NUCLEOTIDE SEQUENCE [LARGE SCALE GENOMIC DNA]</scope>
    <source>
        <strain evidence="18">DSM 20632</strain>
    </source>
</reference>
<dbReference type="PANTHER" id="PTHR47755:SF1">
    <property type="entry name" value="CELL DIVISION PROTEIN FTSX"/>
    <property type="match status" value="1"/>
</dbReference>
<dbReference type="Pfam" id="PF18075">
    <property type="entry name" value="FtsX_ECD"/>
    <property type="match status" value="1"/>
</dbReference>
<evidence type="ECO:0000313" key="16">
    <source>
        <dbReference type="EMBL" id="SDL57103.1"/>
    </source>
</evidence>
<evidence type="ECO:0000313" key="18">
    <source>
        <dbReference type="Proteomes" id="UP000199350"/>
    </source>
</evidence>
<evidence type="ECO:0000256" key="7">
    <source>
        <dbReference type="ARBA" id="ARBA00022618"/>
    </source>
</evidence>
<comment type="subcellular location">
    <subcellularLocation>
        <location evidence="2">Cell membrane</location>
        <topology evidence="2">Multi-pass membrane protein</topology>
    </subcellularLocation>
</comment>
<keyword evidence="6 12" id="KW-1003">Cell membrane</keyword>
<evidence type="ECO:0000256" key="3">
    <source>
        <dbReference type="ARBA" id="ARBA00007379"/>
    </source>
</evidence>
<comment type="subunit">
    <text evidence="4">Forms a membrane-associated complex with FtsE.</text>
</comment>
<gene>
    <name evidence="16" type="ORF">SAMN04488535_0010</name>
    <name evidence="17" type="ORF">SAMN04488535_2191</name>
</gene>
<dbReference type="InterPro" id="IPR040690">
    <property type="entry name" value="FtsX_ECD"/>
</dbReference>
<reference evidence="16" key="2">
    <citation type="submission" date="2016-10" db="EMBL/GenBank/DDBJ databases">
        <authorList>
            <person name="de Groot N.N."/>
        </authorList>
    </citation>
    <scope>NUCLEOTIDE SEQUENCE [LARGE SCALE GENOMIC DNA]</scope>
    <source>
        <strain evidence="16">DSM 20632</strain>
    </source>
</reference>
<dbReference type="InterPro" id="IPR047929">
    <property type="entry name" value="FtsX_actino"/>
</dbReference>
<evidence type="ECO:0000259" key="15">
    <source>
        <dbReference type="Pfam" id="PF18075"/>
    </source>
</evidence>
<evidence type="ECO:0000256" key="4">
    <source>
        <dbReference type="ARBA" id="ARBA00011160"/>
    </source>
</evidence>
<dbReference type="PANTHER" id="PTHR47755">
    <property type="entry name" value="CELL DIVISION PROTEIN FTSX"/>
    <property type="match status" value="1"/>
</dbReference>
<feature type="domain" description="ABC3 transporter permease C-terminal" evidence="14">
    <location>
        <begin position="178"/>
        <end position="294"/>
    </location>
</feature>
<evidence type="ECO:0000256" key="8">
    <source>
        <dbReference type="ARBA" id="ARBA00022692"/>
    </source>
</evidence>
<dbReference type="AlphaFoldDB" id="A0A1G9L5U3"/>
<evidence type="ECO:0000256" key="10">
    <source>
        <dbReference type="ARBA" id="ARBA00023136"/>
    </source>
</evidence>
<feature type="transmembrane region" description="Helical" evidence="13">
    <location>
        <begin position="270"/>
        <end position="294"/>
    </location>
</feature>
<accession>A0A1G9L5U3</accession>
<feature type="transmembrane region" description="Helical" evidence="13">
    <location>
        <begin position="177"/>
        <end position="200"/>
    </location>
</feature>
<feature type="transmembrane region" description="Helical" evidence="13">
    <location>
        <begin position="221"/>
        <end position="245"/>
    </location>
</feature>
<keyword evidence="7 12" id="KW-0132">Cell division</keyword>
<dbReference type="Pfam" id="PF02687">
    <property type="entry name" value="FtsX"/>
    <property type="match status" value="1"/>
</dbReference>
<evidence type="ECO:0000256" key="1">
    <source>
        <dbReference type="ARBA" id="ARBA00003552"/>
    </source>
</evidence>
<evidence type="ECO:0000256" key="2">
    <source>
        <dbReference type="ARBA" id="ARBA00004651"/>
    </source>
</evidence>
<dbReference type="NCBIfam" id="NF038346">
    <property type="entry name" value="FtsX_actino"/>
    <property type="match status" value="1"/>
</dbReference>
<name>A0A1G9L5U3_9CORY</name>
<evidence type="ECO:0000256" key="13">
    <source>
        <dbReference type="SAM" id="Phobius"/>
    </source>
</evidence>
<dbReference type="Proteomes" id="UP000199350">
    <property type="component" value="Chromosome I"/>
</dbReference>
<dbReference type="RefSeq" id="WP_092147124.1">
    <property type="nucleotide sequence ID" value="NZ_LT629700.1"/>
</dbReference>
<evidence type="ECO:0000256" key="5">
    <source>
        <dbReference type="ARBA" id="ARBA00021907"/>
    </source>
</evidence>
<evidence type="ECO:0000313" key="17">
    <source>
        <dbReference type="EMBL" id="SDM16622.1"/>
    </source>
</evidence>
<dbReference type="InterPro" id="IPR004513">
    <property type="entry name" value="FtsX"/>
</dbReference>
<keyword evidence="8 13" id="KW-0812">Transmembrane</keyword>
<comment type="similarity">
    <text evidence="3 12">Belongs to the ABC-4 integral membrane protein family. FtsX subfamily.</text>
</comment>
<dbReference type="GO" id="GO:0051301">
    <property type="term" value="P:cell division"/>
    <property type="evidence" value="ECO:0007669"/>
    <property type="project" value="UniProtKB-KW"/>
</dbReference>
<feature type="transmembrane region" description="Helical" evidence="13">
    <location>
        <begin position="21"/>
        <end position="41"/>
    </location>
</feature>
<protein>
    <recommendedName>
        <fullName evidence="5 12">Cell division protein FtsX</fullName>
    </recommendedName>
</protein>
<comment type="function">
    <text evidence="1">Part of the ABC transporter FtsEX involved in cellular division.</text>
</comment>
<dbReference type="STRING" id="38302.SAMN04488535_0010"/>
<dbReference type="OrthoDB" id="9812531at2"/>
<dbReference type="GO" id="GO:0005886">
    <property type="term" value="C:plasma membrane"/>
    <property type="evidence" value="ECO:0007669"/>
    <property type="project" value="UniProtKB-SubCell"/>
</dbReference>
<evidence type="ECO:0000259" key="14">
    <source>
        <dbReference type="Pfam" id="PF02687"/>
    </source>
</evidence>
<dbReference type="EMBL" id="LT629700">
    <property type="protein sequence ID" value="SDL57103.1"/>
    <property type="molecule type" value="Genomic_DNA"/>
</dbReference>
<sequence length="300" mass="33259">MNWNFIFREGFRGLGRNLTMTIALIITTALSLALVGTGILISQVTSNTKDLYLDRVEVMVELDEKISVEDKDCSSQSCMQVRDKLQSDDRIESVTFRNREQSYDRFVELFKESDPALVQETSRDSMPAALHVRLKDPTDTSPIDAVRDLPQVTFVADQASDVRSTADSMDSFRNATFLIAAAQALAAIFLISNMVQLAAFNRREEIGIMRMVGATRWFTQAPFILEAVISTFVGAILATVGVWFAKAHVVDPMLTRVYENLLVAKLPDSAVWTVMPLVGLGAVIVSGVVAQIALRSYVRK</sequence>
<keyword evidence="18" id="KW-1185">Reference proteome</keyword>
<keyword evidence="10 12" id="KW-0472">Membrane</keyword>
<keyword evidence="9 13" id="KW-1133">Transmembrane helix</keyword>
<dbReference type="PIRSF" id="PIRSF003097">
    <property type="entry name" value="FtsX"/>
    <property type="match status" value="1"/>
</dbReference>
<dbReference type="EMBL" id="LT629700">
    <property type="protein sequence ID" value="SDM16622.1"/>
    <property type="molecule type" value="Genomic_DNA"/>
</dbReference>
<organism evidence="16 18">
    <name type="scientific">Corynebacterium mycetoides</name>
    <dbReference type="NCBI Taxonomy" id="38302"/>
    <lineage>
        <taxon>Bacteria</taxon>
        <taxon>Bacillati</taxon>
        <taxon>Actinomycetota</taxon>
        <taxon>Actinomycetes</taxon>
        <taxon>Mycobacteriales</taxon>
        <taxon>Corynebacteriaceae</taxon>
        <taxon>Corynebacterium</taxon>
    </lineage>
</organism>